<dbReference type="Proteomes" id="UP001596037">
    <property type="component" value="Unassembled WGS sequence"/>
</dbReference>
<sequence>MSDSSLPLLDAAGLLRLAAAAAPSPCPRCAAISARGWESLPGGFDRNALRPVGTLRRPGDEDPTLQEHHPAGTNAWSPDAPVAPAFFPYNRCEVWECAGCGRPFLRYTEYGGYYIEERIRPLDAALVVDAGP</sequence>
<protein>
    <submittedName>
        <fullName evidence="2">Uncharacterized protein</fullName>
    </submittedName>
</protein>
<gene>
    <name evidence="2" type="ORF">ACFPOE_13460</name>
</gene>
<name>A0ABW0NHB5_9BURK</name>
<keyword evidence="3" id="KW-1185">Reference proteome</keyword>
<proteinExistence type="predicted"/>
<reference evidence="3" key="1">
    <citation type="journal article" date="2019" name="Int. J. Syst. Evol. Microbiol.">
        <title>The Global Catalogue of Microorganisms (GCM) 10K type strain sequencing project: providing services to taxonomists for standard genome sequencing and annotation.</title>
        <authorList>
            <consortium name="The Broad Institute Genomics Platform"/>
            <consortium name="The Broad Institute Genome Sequencing Center for Infectious Disease"/>
            <person name="Wu L."/>
            <person name="Ma J."/>
        </authorList>
    </citation>
    <scope>NUCLEOTIDE SEQUENCE [LARGE SCALE GENOMIC DNA]</scope>
    <source>
        <strain evidence="3">CCUG 57401</strain>
    </source>
</reference>
<organism evidence="2 3">
    <name type="scientific">Caenimonas terrae</name>
    <dbReference type="NCBI Taxonomy" id="696074"/>
    <lineage>
        <taxon>Bacteria</taxon>
        <taxon>Pseudomonadati</taxon>
        <taxon>Pseudomonadota</taxon>
        <taxon>Betaproteobacteria</taxon>
        <taxon>Burkholderiales</taxon>
        <taxon>Comamonadaceae</taxon>
        <taxon>Caenimonas</taxon>
    </lineage>
</organism>
<feature type="compositionally biased region" description="Basic and acidic residues" evidence="1">
    <location>
        <begin position="57"/>
        <end position="70"/>
    </location>
</feature>
<dbReference type="RefSeq" id="WP_376850598.1">
    <property type="nucleotide sequence ID" value="NZ_JBHSMF010000006.1"/>
</dbReference>
<evidence type="ECO:0000256" key="1">
    <source>
        <dbReference type="SAM" id="MobiDB-lite"/>
    </source>
</evidence>
<evidence type="ECO:0000313" key="2">
    <source>
        <dbReference type="EMBL" id="MFC5498548.1"/>
    </source>
</evidence>
<comment type="caution">
    <text evidence="2">The sequence shown here is derived from an EMBL/GenBank/DDBJ whole genome shotgun (WGS) entry which is preliminary data.</text>
</comment>
<accession>A0ABW0NHB5</accession>
<feature type="region of interest" description="Disordered" evidence="1">
    <location>
        <begin position="48"/>
        <end position="78"/>
    </location>
</feature>
<dbReference type="EMBL" id="JBHSMF010000006">
    <property type="protein sequence ID" value="MFC5498548.1"/>
    <property type="molecule type" value="Genomic_DNA"/>
</dbReference>
<evidence type="ECO:0000313" key="3">
    <source>
        <dbReference type="Proteomes" id="UP001596037"/>
    </source>
</evidence>